<name>A0A449B5I5_9BACT</name>
<protein>
    <submittedName>
        <fullName evidence="1">Uncharacterized protein</fullName>
    </submittedName>
</protein>
<proteinExistence type="predicted"/>
<accession>A0A449B5I5</accession>
<keyword evidence="2" id="KW-1185">Reference proteome</keyword>
<reference evidence="1 2" key="1">
    <citation type="submission" date="2019-01" db="EMBL/GenBank/DDBJ databases">
        <authorList>
            <consortium name="Pathogen Informatics"/>
        </authorList>
    </citation>
    <scope>NUCLEOTIDE SEQUENCE [LARGE SCALE GENOMIC DNA]</scope>
    <source>
        <strain evidence="1 2">NCTC10168</strain>
    </source>
</reference>
<organism evidence="1 2">
    <name type="scientific">Mycoplasmopsis maculosa</name>
    <dbReference type="NCBI Taxonomy" id="114885"/>
    <lineage>
        <taxon>Bacteria</taxon>
        <taxon>Bacillati</taxon>
        <taxon>Mycoplasmatota</taxon>
        <taxon>Mycoplasmoidales</taxon>
        <taxon>Metamycoplasmataceae</taxon>
        <taxon>Mycoplasmopsis</taxon>
    </lineage>
</organism>
<sequence length="152" mass="16530">MFSEILSSASFILWFKSDLVSLTPSSSTLKLWYCSPKNLILSTNKPISIPFNSSDLAINNFAFSACFLKGINFLSISEITNLIFSRPSSVLSNLVCASFFLNLYFDTPAASSKISFLSSTVASAISLTVPWLIIAKLLLPIPDSMANSLISL</sequence>
<evidence type="ECO:0000313" key="2">
    <source>
        <dbReference type="Proteomes" id="UP000290243"/>
    </source>
</evidence>
<dbReference type="EMBL" id="LR215037">
    <property type="protein sequence ID" value="VEU75829.1"/>
    <property type="molecule type" value="Genomic_DNA"/>
</dbReference>
<dbReference type="AlphaFoldDB" id="A0A449B5I5"/>
<dbReference type="Proteomes" id="UP000290243">
    <property type="component" value="Chromosome"/>
</dbReference>
<dbReference type="KEGG" id="mmau:NCTC10168_00778"/>
<evidence type="ECO:0000313" key="1">
    <source>
        <dbReference type="EMBL" id="VEU75829.1"/>
    </source>
</evidence>
<gene>
    <name evidence="1" type="ORF">NCTC10168_00778</name>
</gene>